<feature type="region of interest" description="Disordered" evidence="10">
    <location>
        <begin position="53"/>
        <end position="81"/>
    </location>
</feature>
<keyword evidence="4 9" id="KW-0863">Zinc-finger</keyword>
<accession>A0A7J7NBJ7</accession>
<evidence type="ECO:0000256" key="10">
    <source>
        <dbReference type="SAM" id="MobiDB-lite"/>
    </source>
</evidence>
<evidence type="ECO:0000256" key="4">
    <source>
        <dbReference type="ARBA" id="ARBA00022771"/>
    </source>
</evidence>
<evidence type="ECO:0000256" key="3">
    <source>
        <dbReference type="ARBA" id="ARBA00022737"/>
    </source>
</evidence>
<dbReference type="Proteomes" id="UP000541444">
    <property type="component" value="Unassembled WGS sequence"/>
</dbReference>
<dbReference type="GO" id="GO:0008270">
    <property type="term" value="F:zinc ion binding"/>
    <property type="evidence" value="ECO:0007669"/>
    <property type="project" value="UniProtKB-KW"/>
</dbReference>
<gene>
    <name evidence="12" type="ORF">GIB67_037547</name>
</gene>
<evidence type="ECO:0000256" key="7">
    <source>
        <dbReference type="ARBA" id="ARBA00023163"/>
    </source>
</evidence>
<keyword evidence="13" id="KW-1185">Reference proteome</keyword>
<evidence type="ECO:0000256" key="2">
    <source>
        <dbReference type="ARBA" id="ARBA00022723"/>
    </source>
</evidence>
<keyword evidence="3" id="KW-0677">Repeat</keyword>
<feature type="domain" description="C2H2-type" evidence="11">
    <location>
        <begin position="37"/>
        <end position="64"/>
    </location>
</feature>
<protein>
    <recommendedName>
        <fullName evidence="11">C2H2-type domain-containing protein</fullName>
    </recommendedName>
</protein>
<dbReference type="GO" id="GO:0005634">
    <property type="term" value="C:nucleus"/>
    <property type="evidence" value="ECO:0007669"/>
    <property type="project" value="UniProtKB-SubCell"/>
</dbReference>
<dbReference type="InterPro" id="IPR013087">
    <property type="entry name" value="Znf_C2H2_type"/>
</dbReference>
<keyword evidence="7" id="KW-0804">Transcription</keyword>
<keyword evidence="2" id="KW-0479">Metal-binding</keyword>
<organism evidence="12 13">
    <name type="scientific">Kingdonia uniflora</name>
    <dbReference type="NCBI Taxonomy" id="39325"/>
    <lineage>
        <taxon>Eukaryota</taxon>
        <taxon>Viridiplantae</taxon>
        <taxon>Streptophyta</taxon>
        <taxon>Embryophyta</taxon>
        <taxon>Tracheophyta</taxon>
        <taxon>Spermatophyta</taxon>
        <taxon>Magnoliopsida</taxon>
        <taxon>Ranunculales</taxon>
        <taxon>Circaeasteraceae</taxon>
        <taxon>Kingdonia</taxon>
    </lineage>
</organism>
<evidence type="ECO:0000313" key="12">
    <source>
        <dbReference type="EMBL" id="KAF6164390.1"/>
    </source>
</evidence>
<name>A0A7J7NBJ7_9MAGN</name>
<dbReference type="Pfam" id="PF13912">
    <property type="entry name" value="zf-C2H2_6"/>
    <property type="match status" value="2"/>
</dbReference>
<dbReference type="InterPro" id="IPR036236">
    <property type="entry name" value="Znf_C2H2_sf"/>
</dbReference>
<evidence type="ECO:0000259" key="11">
    <source>
        <dbReference type="PROSITE" id="PS50157"/>
    </source>
</evidence>
<dbReference type="GO" id="GO:0010200">
    <property type="term" value="P:response to chitin"/>
    <property type="evidence" value="ECO:0007669"/>
    <property type="project" value="TreeGrafter"/>
</dbReference>
<comment type="caution">
    <text evidence="12">The sequence shown here is derived from an EMBL/GenBank/DDBJ whole genome shotgun (WGS) entry which is preliminary data.</text>
</comment>
<dbReference type="AlphaFoldDB" id="A0A7J7NBJ7"/>
<evidence type="ECO:0000256" key="5">
    <source>
        <dbReference type="ARBA" id="ARBA00022833"/>
    </source>
</evidence>
<proteinExistence type="predicted"/>
<dbReference type="PANTHER" id="PTHR26374">
    <property type="entry name" value="ZINC FINGER PROTEIN ZAT5"/>
    <property type="match status" value="1"/>
</dbReference>
<evidence type="ECO:0000256" key="9">
    <source>
        <dbReference type="PROSITE-ProRule" id="PRU00042"/>
    </source>
</evidence>
<feature type="domain" description="C2H2-type" evidence="11">
    <location>
        <begin position="84"/>
        <end position="111"/>
    </location>
</feature>
<dbReference type="GO" id="GO:0006950">
    <property type="term" value="P:response to stress"/>
    <property type="evidence" value="ECO:0007669"/>
    <property type="project" value="TreeGrafter"/>
</dbReference>
<dbReference type="SMART" id="SM00355">
    <property type="entry name" value="ZnF_C2H2"/>
    <property type="match status" value="2"/>
</dbReference>
<comment type="subcellular location">
    <subcellularLocation>
        <location evidence="1">Nucleus</location>
    </subcellularLocation>
</comment>
<sequence length="179" mass="20163">MKRGREEIESTLTNMAKCLMLLSQGSMTKESTPGREFACKTCDRIFTSFQALGGHRASHKKPRLTGEGGDRDHNQLIQSKPKKHKCSICGQEFTMGQALGGHMRRHRATNNKGSTMMSMSTSTIHRPIPKVPTVFKRWNSSRRVMFLDLNLSPRENGLEFNGFSEKTNPSATPSFHCYI</sequence>
<dbReference type="PANTHER" id="PTHR26374:SF379">
    <property type="entry name" value="ZINC FINGER PROTEIN ZAT12"/>
    <property type="match status" value="1"/>
</dbReference>
<dbReference type="PROSITE" id="PS00028">
    <property type="entry name" value="ZINC_FINGER_C2H2_1"/>
    <property type="match status" value="2"/>
</dbReference>
<dbReference type="Gene3D" id="3.30.160.60">
    <property type="entry name" value="Classic Zinc Finger"/>
    <property type="match status" value="1"/>
</dbReference>
<evidence type="ECO:0000313" key="13">
    <source>
        <dbReference type="Proteomes" id="UP000541444"/>
    </source>
</evidence>
<dbReference type="PROSITE" id="PS50157">
    <property type="entry name" value="ZINC_FINGER_C2H2_2"/>
    <property type="match status" value="2"/>
</dbReference>
<evidence type="ECO:0000256" key="6">
    <source>
        <dbReference type="ARBA" id="ARBA00023015"/>
    </source>
</evidence>
<dbReference type="SUPFAM" id="SSF57667">
    <property type="entry name" value="beta-beta-alpha zinc fingers"/>
    <property type="match status" value="1"/>
</dbReference>
<keyword evidence="8" id="KW-0539">Nucleus</keyword>
<keyword evidence="5" id="KW-0862">Zinc</keyword>
<evidence type="ECO:0000256" key="1">
    <source>
        <dbReference type="ARBA" id="ARBA00004123"/>
    </source>
</evidence>
<evidence type="ECO:0000256" key="8">
    <source>
        <dbReference type="ARBA" id="ARBA00023242"/>
    </source>
</evidence>
<reference evidence="12 13" key="1">
    <citation type="journal article" date="2020" name="IScience">
        <title>Genome Sequencing of the Endangered Kingdonia uniflora (Circaeasteraceae, Ranunculales) Reveals Potential Mechanisms of Evolutionary Specialization.</title>
        <authorList>
            <person name="Sun Y."/>
            <person name="Deng T."/>
            <person name="Zhang A."/>
            <person name="Moore M.J."/>
            <person name="Landis J.B."/>
            <person name="Lin N."/>
            <person name="Zhang H."/>
            <person name="Zhang X."/>
            <person name="Huang J."/>
            <person name="Zhang X."/>
            <person name="Sun H."/>
            <person name="Wang H."/>
        </authorList>
    </citation>
    <scope>NUCLEOTIDE SEQUENCE [LARGE SCALE GENOMIC DNA]</scope>
    <source>
        <strain evidence="12">TB1705</strain>
        <tissue evidence="12">Leaf</tissue>
    </source>
</reference>
<dbReference type="EMBL" id="JACGCM010000932">
    <property type="protein sequence ID" value="KAF6164390.1"/>
    <property type="molecule type" value="Genomic_DNA"/>
</dbReference>
<keyword evidence="6" id="KW-0805">Transcription regulation</keyword>
<dbReference type="OrthoDB" id="9411774at2759"/>